<comment type="caution">
    <text evidence="5">The sequence shown here is derived from an EMBL/GenBank/DDBJ whole genome shotgun (WGS) entry which is preliminary data.</text>
</comment>
<evidence type="ECO:0000256" key="1">
    <source>
        <dbReference type="ARBA" id="ARBA00022553"/>
    </source>
</evidence>
<dbReference type="CDD" id="cd17569">
    <property type="entry name" value="REC_HupR-like"/>
    <property type="match status" value="1"/>
</dbReference>
<keyword evidence="6" id="KW-1185">Reference proteome</keyword>
<proteinExistence type="predicted"/>
<feature type="modified residue" description="4-aspartylphosphate" evidence="2">
    <location>
        <position position="204"/>
    </location>
</feature>
<dbReference type="InterPro" id="IPR011006">
    <property type="entry name" value="CheY-like_superfamily"/>
</dbReference>
<dbReference type="Gene3D" id="3.40.50.2300">
    <property type="match status" value="2"/>
</dbReference>
<dbReference type="InterPro" id="IPR050595">
    <property type="entry name" value="Bact_response_regulator"/>
</dbReference>
<reference evidence="5 6" key="1">
    <citation type="journal article" date="2014" name="Int. J. Syst. Evol. Microbiol.">
        <title>Solimonas terrae sp. nov., isolated from soil.</title>
        <authorList>
            <person name="Kim S.J."/>
            <person name="Moon J.Y."/>
            <person name="Weon H.Y."/>
            <person name="Ahn J.H."/>
            <person name="Chen W.M."/>
            <person name="Kwon S.W."/>
        </authorList>
    </citation>
    <scope>NUCLEOTIDE SEQUENCE [LARGE SCALE GENOMIC DNA]</scope>
    <source>
        <strain evidence="5 6">KIS83-12</strain>
    </source>
</reference>
<evidence type="ECO:0000259" key="4">
    <source>
        <dbReference type="PROSITE" id="PS50110"/>
    </source>
</evidence>
<dbReference type="RefSeq" id="WP_166257778.1">
    <property type="nucleotide sequence ID" value="NZ_JAAMOW010000006.1"/>
</dbReference>
<feature type="domain" description="Response regulatory" evidence="4">
    <location>
        <begin position="10"/>
        <end position="124"/>
    </location>
</feature>
<dbReference type="GO" id="GO:0000160">
    <property type="term" value="P:phosphorelay signal transduction system"/>
    <property type="evidence" value="ECO:0007669"/>
    <property type="project" value="InterPro"/>
</dbReference>
<dbReference type="SMART" id="SM00448">
    <property type="entry name" value="REC"/>
    <property type="match status" value="2"/>
</dbReference>
<feature type="region of interest" description="Disordered" evidence="3">
    <location>
        <begin position="276"/>
        <end position="298"/>
    </location>
</feature>
<dbReference type="Proteomes" id="UP000472676">
    <property type="component" value="Unassembled WGS sequence"/>
</dbReference>
<name>A0A6M2BTE2_9GAMM</name>
<feature type="modified residue" description="4-aspartylphosphate" evidence="2">
    <location>
        <position position="58"/>
    </location>
</feature>
<dbReference type="Pfam" id="PF00072">
    <property type="entry name" value="Response_reg"/>
    <property type="match status" value="2"/>
</dbReference>
<protein>
    <submittedName>
        <fullName evidence="5">Response regulator</fullName>
    </submittedName>
</protein>
<accession>A0A6M2BTE2</accession>
<organism evidence="5 6">
    <name type="scientific">Solimonas terrae</name>
    <dbReference type="NCBI Taxonomy" id="1396819"/>
    <lineage>
        <taxon>Bacteria</taxon>
        <taxon>Pseudomonadati</taxon>
        <taxon>Pseudomonadota</taxon>
        <taxon>Gammaproteobacteria</taxon>
        <taxon>Nevskiales</taxon>
        <taxon>Nevskiaceae</taxon>
        <taxon>Solimonas</taxon>
    </lineage>
</organism>
<evidence type="ECO:0000256" key="2">
    <source>
        <dbReference type="PROSITE-ProRule" id="PRU00169"/>
    </source>
</evidence>
<evidence type="ECO:0000313" key="5">
    <source>
        <dbReference type="EMBL" id="NGY05728.1"/>
    </source>
</evidence>
<dbReference type="SUPFAM" id="SSF52172">
    <property type="entry name" value="CheY-like"/>
    <property type="match status" value="2"/>
</dbReference>
<dbReference type="InterPro" id="IPR001789">
    <property type="entry name" value="Sig_transdc_resp-reg_receiver"/>
</dbReference>
<evidence type="ECO:0000256" key="3">
    <source>
        <dbReference type="SAM" id="MobiDB-lite"/>
    </source>
</evidence>
<dbReference type="PROSITE" id="PS50110">
    <property type="entry name" value="RESPONSE_REGULATORY"/>
    <property type="match status" value="2"/>
</dbReference>
<dbReference type="PANTHER" id="PTHR44591">
    <property type="entry name" value="STRESS RESPONSE REGULATOR PROTEIN 1"/>
    <property type="match status" value="1"/>
</dbReference>
<dbReference type="EMBL" id="JAAMOW010000006">
    <property type="protein sequence ID" value="NGY05728.1"/>
    <property type="molecule type" value="Genomic_DNA"/>
</dbReference>
<keyword evidence="1 2" id="KW-0597">Phosphoprotein</keyword>
<dbReference type="PANTHER" id="PTHR44591:SF19">
    <property type="entry name" value="TWO-COMPONENT RESPONSE REGULATOR-RELATED"/>
    <property type="match status" value="1"/>
</dbReference>
<evidence type="ECO:0000313" key="6">
    <source>
        <dbReference type="Proteomes" id="UP000472676"/>
    </source>
</evidence>
<sequence length="320" mass="34761">MTEAPAAKARVLFVDDEPRVLTTMRILFRARYEVFFAESGAAALELLKSQPVDVIVSDQRMPGMTGIEMLRTARELNPNAMRILLTGYSDLNAIIGSINEGEIFRFINKPWSNDDLTTTVARAVSAARATQAVAARAGDPNAVAAMAADSASGTPGVLVLDDDPAVPPKIQAILGGDFRVFGATSMDAAVTHLEKEAIGVVISDTRVKDNAVVSLIGTLKQHRPELVSVILTERADAGSAIELINQGQIYRFITKPIHDSQCKIAVNSAQKQHQRLAQSPELTRRYEVEQTPEPPPGTATVNVGLLERVKTLRSWARRWV</sequence>
<dbReference type="AlphaFoldDB" id="A0A6M2BTE2"/>
<gene>
    <name evidence="5" type="ORF">G7Y85_13220</name>
</gene>
<feature type="domain" description="Response regulatory" evidence="4">
    <location>
        <begin position="156"/>
        <end position="270"/>
    </location>
</feature>